<organism evidence="1 2">
    <name type="scientific">Trametes cubensis</name>
    <dbReference type="NCBI Taxonomy" id="1111947"/>
    <lineage>
        <taxon>Eukaryota</taxon>
        <taxon>Fungi</taxon>
        <taxon>Dikarya</taxon>
        <taxon>Basidiomycota</taxon>
        <taxon>Agaricomycotina</taxon>
        <taxon>Agaricomycetes</taxon>
        <taxon>Polyporales</taxon>
        <taxon>Polyporaceae</taxon>
        <taxon>Trametes</taxon>
    </lineage>
</organism>
<dbReference type="EMBL" id="JAPEVG010000033">
    <property type="protein sequence ID" value="KAJ8494697.1"/>
    <property type="molecule type" value="Genomic_DNA"/>
</dbReference>
<keyword evidence="2" id="KW-1185">Reference proteome</keyword>
<proteinExistence type="predicted"/>
<dbReference type="AlphaFoldDB" id="A0AAD7U0N7"/>
<reference evidence="1" key="1">
    <citation type="submission" date="2022-11" db="EMBL/GenBank/DDBJ databases">
        <title>Genome Sequence of Cubamyces cubensis.</title>
        <authorList>
            <person name="Buettner E."/>
        </authorList>
    </citation>
    <scope>NUCLEOTIDE SEQUENCE</scope>
    <source>
        <strain evidence="1">MPL-01</strain>
    </source>
</reference>
<gene>
    <name evidence="1" type="ORF">ONZ51_g2171</name>
</gene>
<evidence type="ECO:0008006" key="3">
    <source>
        <dbReference type="Google" id="ProtNLM"/>
    </source>
</evidence>
<sequence length="303" mass="34101">MSASSPAPYQDPAQGDLILRTSDGIQYHVLQRRLADVSPVFSNIFLRLSPLSEGEELEEPVVDVSEPSCAWIKVLPLVYNAKEPDLSLEDIGNVIGITKTYRMEGVQSRMRTHLLGRNFVDTDPHTVYLLACAGGFEDIARIAARAWTLYVPNKLPETSAYDAVSGRTIYRLLEYRRRCAQAAVAAIKVSSFTLNDQTKWLADVIPRHCGSKSCLQISFGGRKMPQDSLTTNYYWFSELDLLVQCLGSNLSPLIPNVDRLSRRRTERSNCLFCQSSMFDNAQRFDKALEHKIAEVVSQVELEF</sequence>
<accession>A0AAD7U0N7</accession>
<comment type="caution">
    <text evidence="1">The sequence shown here is derived from an EMBL/GenBank/DDBJ whole genome shotgun (WGS) entry which is preliminary data.</text>
</comment>
<protein>
    <recommendedName>
        <fullName evidence="3">BTB domain-containing protein</fullName>
    </recommendedName>
</protein>
<name>A0AAD7U0N7_9APHY</name>
<evidence type="ECO:0000313" key="2">
    <source>
        <dbReference type="Proteomes" id="UP001215151"/>
    </source>
</evidence>
<dbReference type="Proteomes" id="UP001215151">
    <property type="component" value="Unassembled WGS sequence"/>
</dbReference>
<evidence type="ECO:0000313" key="1">
    <source>
        <dbReference type="EMBL" id="KAJ8494697.1"/>
    </source>
</evidence>